<dbReference type="InterPro" id="IPR042171">
    <property type="entry name" value="Acyl-CoA_hotdog"/>
</dbReference>
<protein>
    <submittedName>
        <fullName evidence="3">Thioesterase family protein</fullName>
    </submittedName>
</protein>
<dbReference type="EMBL" id="SJDL01000006">
    <property type="protein sequence ID" value="TBW57946.1"/>
    <property type="molecule type" value="Genomic_DNA"/>
</dbReference>
<proteinExistence type="predicted"/>
<dbReference type="Pfam" id="PF13622">
    <property type="entry name" value="4HBT_3"/>
    <property type="match status" value="1"/>
</dbReference>
<evidence type="ECO:0000313" key="4">
    <source>
        <dbReference type="Proteomes" id="UP000313645"/>
    </source>
</evidence>
<feature type="domain" description="Acyl-CoA thioesterase-like N-terminal HotDog" evidence="1">
    <location>
        <begin position="31"/>
        <end position="111"/>
    </location>
</feature>
<dbReference type="Proteomes" id="UP000313645">
    <property type="component" value="Unassembled WGS sequence"/>
</dbReference>
<dbReference type="SUPFAM" id="SSF54637">
    <property type="entry name" value="Thioesterase/thiol ester dehydrase-isomerase"/>
    <property type="match status" value="2"/>
</dbReference>
<reference evidence="3 4" key="1">
    <citation type="submission" date="2019-02" db="EMBL/GenBank/DDBJ databases">
        <title>Marinobacter halodurans sp. nov., a marine bacterium isolated from sea tidal flat.</title>
        <authorList>
            <person name="Yoo Y."/>
            <person name="Lee D.W."/>
            <person name="Kim B.S."/>
            <person name="Kim J.-J."/>
        </authorList>
    </citation>
    <scope>NUCLEOTIDE SEQUENCE [LARGE SCALE GENOMIC DNA]</scope>
    <source>
        <strain evidence="3 4">YJ-S3-2</strain>
    </source>
</reference>
<evidence type="ECO:0000259" key="1">
    <source>
        <dbReference type="Pfam" id="PF13622"/>
    </source>
</evidence>
<dbReference type="InterPro" id="IPR049449">
    <property type="entry name" value="TesB_ACOT8-like_N"/>
</dbReference>
<name>A0ABY1ZNM3_9GAMM</name>
<evidence type="ECO:0000259" key="2">
    <source>
        <dbReference type="Pfam" id="PF20789"/>
    </source>
</evidence>
<dbReference type="Gene3D" id="2.40.160.210">
    <property type="entry name" value="Acyl-CoA thioesterase, double hotdog domain"/>
    <property type="match status" value="1"/>
</dbReference>
<organism evidence="3 4">
    <name type="scientific">Marinobacter halodurans</name>
    <dbReference type="NCBI Taxonomy" id="2528979"/>
    <lineage>
        <taxon>Bacteria</taxon>
        <taxon>Pseudomonadati</taxon>
        <taxon>Pseudomonadota</taxon>
        <taxon>Gammaproteobacteria</taxon>
        <taxon>Pseudomonadales</taxon>
        <taxon>Marinobacteraceae</taxon>
        <taxon>Marinobacter</taxon>
    </lineage>
</organism>
<dbReference type="Pfam" id="PF20789">
    <property type="entry name" value="4HBT_3C"/>
    <property type="match status" value="1"/>
</dbReference>
<sequence>MTGQAKKHVFDQSIALTPSGDNSWQGQFPPAYANMVGPFGGVIAATLLNGVLNHPERLGDPVSMTVNFAGPIADDHFDVATRPCRTNRSTQHWMIELTQGGETAVTATVLTGVRRDSWEGSDVSMPDDVPPFDEVEPFDVGRSLPWVANYDLRIIDGGFDPSGRTPEQAHGASRLWVRDKPSRPLDFTSLMAISDCFFPRIFIRRQERMPAGTVSLTTYFHADGDTLARQGDLPVLAEARAQRYFKGYFDQSAELWGADGQLLATTHQVVYFKG</sequence>
<dbReference type="InterPro" id="IPR049450">
    <property type="entry name" value="ACOT8-like_C"/>
</dbReference>
<evidence type="ECO:0000313" key="3">
    <source>
        <dbReference type="EMBL" id="TBW57946.1"/>
    </source>
</evidence>
<keyword evidence="4" id="KW-1185">Reference proteome</keyword>
<comment type="caution">
    <text evidence="3">The sequence shown here is derived from an EMBL/GenBank/DDBJ whole genome shotgun (WGS) entry which is preliminary data.</text>
</comment>
<dbReference type="RefSeq" id="WP_131479932.1">
    <property type="nucleotide sequence ID" value="NZ_SJDL01000006.1"/>
</dbReference>
<accession>A0ABY1ZNM3</accession>
<dbReference type="InterPro" id="IPR029069">
    <property type="entry name" value="HotDog_dom_sf"/>
</dbReference>
<gene>
    <name evidence="3" type="ORF">EZI54_05695</name>
</gene>
<feature type="domain" description="Acyl-CoA thioesterase-like C-terminal" evidence="2">
    <location>
        <begin position="126"/>
        <end position="271"/>
    </location>
</feature>